<sequence length="281" mass="31014">MKRIYLLGVILILFVSLGAVFYVEASNFHVYAYIVKESISQSGYQVYSLCVVSLNKGPLPMSANVIVAISAGTQSGIFPHTKNYINATSINVAPFSSKKLLLSISIPAAQQVYGVYIEGSGNYNWQLKPQNNITLNQQIYQLNTIAHFYPIRAIVSSKYLTFYTNASFIITGSHAYPYYVQSAPISLTAYPNGSIIYSTAFVLNTQYIKLSSGSYTARLYVNGSLVNTTSITISQGQQVAIYGSLPPSNIISVQNYEAVYNITLFLYGQQLIYYFGEVVSI</sequence>
<gene>
    <name evidence="1" type="ORF">D1868_04845</name>
</gene>
<evidence type="ECO:0000313" key="1">
    <source>
        <dbReference type="EMBL" id="QGR19373.1"/>
    </source>
</evidence>
<proteinExistence type="predicted"/>
<protein>
    <submittedName>
        <fullName evidence="1">Uncharacterized protein</fullName>
    </submittedName>
</protein>
<dbReference type="RefSeq" id="WP_156006080.1">
    <property type="nucleotide sequence ID" value="NZ_CP045483.1"/>
</dbReference>
<name>A0A650CNN9_9CREN</name>
<organism evidence="1 2">
    <name type="scientific">Stygiolobus azoricus</name>
    <dbReference type="NCBI Taxonomy" id="41675"/>
    <lineage>
        <taxon>Archaea</taxon>
        <taxon>Thermoproteota</taxon>
        <taxon>Thermoprotei</taxon>
        <taxon>Sulfolobales</taxon>
        <taxon>Sulfolobaceae</taxon>
        <taxon>Stygiolobus</taxon>
    </lineage>
</organism>
<dbReference type="EMBL" id="CP045483">
    <property type="protein sequence ID" value="QGR19373.1"/>
    <property type="molecule type" value="Genomic_DNA"/>
</dbReference>
<accession>A0A650CNN9</accession>
<dbReference type="KEGG" id="sazo:D1868_04845"/>
<dbReference type="GeneID" id="42798374"/>
<dbReference type="AlphaFoldDB" id="A0A650CNN9"/>
<evidence type="ECO:0000313" key="2">
    <source>
        <dbReference type="Proteomes" id="UP000423396"/>
    </source>
</evidence>
<reference evidence="1 2" key="1">
    <citation type="submission" date="2019-10" db="EMBL/GenBank/DDBJ databases">
        <title>Genome Sequences from Six Type Strain Members of the Archaeal Family Sulfolobaceae: Acidianus ambivalens, Acidianus infernus, Metallosphaera prunae, Stygiolobus azoricus, Sulfolobus metallicus, and Sulfurisphaera ohwakuensis.</title>
        <authorList>
            <person name="Counts J.A."/>
            <person name="Kelly R.M."/>
        </authorList>
    </citation>
    <scope>NUCLEOTIDE SEQUENCE [LARGE SCALE GENOMIC DNA]</scope>
    <source>
        <strain evidence="1 2">FC6</strain>
    </source>
</reference>
<keyword evidence="2" id="KW-1185">Reference proteome</keyword>
<dbReference type="Proteomes" id="UP000423396">
    <property type="component" value="Chromosome"/>
</dbReference>